<sequence>MLLENTVDVNIENNFWSPDKLGLNILLSKLEGSNMSTLAIQNYFAKRAQIEETYGNQLLELSESSHQIEECFSSILTSSEMSARAHIDLSQNIRNMLELPLQSYLTDQQSIKIFVTYEEIMTNQMKEAQNIRLSQIEQIEKARQCYVDECQNPHASFESINEFDCKYQKSISEMQTKSGHWIHEWRESCKTFQSLELNRMDYLRAVIKTFSSMVACTFSIDDQTCERMLITMEDLDINHEIMNFIKGHRTGSIIPAIPKYMKFTQPIDTKRKKVVPPPVLTEKRTIREINIPTKHDEQLRSVNDQLKKKMPANLWEHNNNNDDNSSGNNVHPYPLNPVYKSNKKSPSQSDPVLNNWYNNFQATSPTSPTSKNKSTLITPHEKAKYIQHINNTNTPTKKPSLLVSSIGFFKKKKSTQDNPRNKKRLSLGHATTDPLLPTQGAHSHQQQLEKPPSPMFSPIDFYYSPADIDRNLKKK</sequence>
<keyword evidence="7" id="KW-1185">Reference proteome</keyword>
<dbReference type="GO" id="GO:0005886">
    <property type="term" value="C:plasma membrane"/>
    <property type="evidence" value="ECO:0007669"/>
    <property type="project" value="TreeGrafter"/>
</dbReference>
<keyword evidence="2" id="KW-0963">Cytoplasm</keyword>
<dbReference type="SUPFAM" id="SSF103657">
    <property type="entry name" value="BAR/IMD domain-like"/>
    <property type="match status" value="1"/>
</dbReference>
<evidence type="ECO:0000313" key="7">
    <source>
        <dbReference type="Proteomes" id="UP000650833"/>
    </source>
</evidence>
<dbReference type="Gene3D" id="1.20.1270.60">
    <property type="entry name" value="Arfaptin homology (AH) domain/BAR domain"/>
    <property type="match status" value="1"/>
</dbReference>
<dbReference type="Pfam" id="PF00611">
    <property type="entry name" value="FCH"/>
    <property type="match status" value="1"/>
</dbReference>
<keyword evidence="3" id="KW-0597">Phosphoprotein</keyword>
<evidence type="ECO:0000256" key="3">
    <source>
        <dbReference type="ARBA" id="ARBA00022553"/>
    </source>
</evidence>
<name>A0A8H7QXG9_9FUNG</name>
<comment type="subcellular location">
    <subcellularLocation>
        <location evidence="1">Cytoplasm</location>
    </subcellularLocation>
</comment>
<proteinExistence type="predicted"/>
<dbReference type="PANTHER" id="PTHR23065:SF7">
    <property type="entry name" value="NOSTRIN, ISOFORM H"/>
    <property type="match status" value="1"/>
</dbReference>
<feature type="non-terminal residue" evidence="6">
    <location>
        <position position="1"/>
    </location>
</feature>
<dbReference type="GO" id="GO:0007010">
    <property type="term" value="P:cytoskeleton organization"/>
    <property type="evidence" value="ECO:0007669"/>
    <property type="project" value="TreeGrafter"/>
</dbReference>
<evidence type="ECO:0000256" key="1">
    <source>
        <dbReference type="ARBA" id="ARBA00004496"/>
    </source>
</evidence>
<feature type="compositionally biased region" description="Low complexity" evidence="4">
    <location>
        <begin position="363"/>
        <end position="375"/>
    </location>
</feature>
<evidence type="ECO:0000259" key="5">
    <source>
        <dbReference type="SMART" id="SM00055"/>
    </source>
</evidence>
<dbReference type="OrthoDB" id="27823at2759"/>
<feature type="domain" description="FCH" evidence="5">
    <location>
        <begin position="13"/>
        <end position="93"/>
    </location>
</feature>
<protein>
    <recommendedName>
        <fullName evidence="5">FCH domain-containing protein</fullName>
    </recommendedName>
</protein>
<reference evidence="6" key="1">
    <citation type="submission" date="2020-12" db="EMBL/GenBank/DDBJ databases">
        <title>Metabolic potential, ecology and presence of endohyphal bacteria is reflected in genomic diversity of Mucoromycotina.</title>
        <authorList>
            <person name="Muszewska A."/>
            <person name="Okrasinska A."/>
            <person name="Steczkiewicz K."/>
            <person name="Drgas O."/>
            <person name="Orlowska M."/>
            <person name="Perlinska-Lenart U."/>
            <person name="Aleksandrzak-Piekarczyk T."/>
            <person name="Szatraj K."/>
            <person name="Zielenkiewicz U."/>
            <person name="Pilsyk S."/>
            <person name="Malc E."/>
            <person name="Mieczkowski P."/>
            <person name="Kruszewska J.S."/>
            <person name="Biernat P."/>
            <person name="Pawlowska J."/>
        </authorList>
    </citation>
    <scope>NUCLEOTIDE SEQUENCE</scope>
    <source>
        <strain evidence="6">CBS 226.32</strain>
    </source>
</reference>
<evidence type="ECO:0000313" key="6">
    <source>
        <dbReference type="EMBL" id="KAG2200584.1"/>
    </source>
</evidence>
<evidence type="ECO:0000256" key="4">
    <source>
        <dbReference type="SAM" id="MobiDB-lite"/>
    </source>
</evidence>
<feature type="compositionally biased region" description="Polar residues" evidence="4">
    <location>
        <begin position="344"/>
        <end position="362"/>
    </location>
</feature>
<comment type="caution">
    <text evidence="6">The sequence shown here is derived from an EMBL/GenBank/DDBJ whole genome shotgun (WGS) entry which is preliminary data.</text>
</comment>
<dbReference type="InterPro" id="IPR001060">
    <property type="entry name" value="FCH_dom"/>
</dbReference>
<dbReference type="Proteomes" id="UP000650833">
    <property type="component" value="Unassembled WGS sequence"/>
</dbReference>
<dbReference type="GO" id="GO:0005737">
    <property type="term" value="C:cytoplasm"/>
    <property type="evidence" value="ECO:0007669"/>
    <property type="project" value="TreeGrafter"/>
</dbReference>
<dbReference type="AlphaFoldDB" id="A0A8H7QXG9"/>
<dbReference type="GO" id="GO:0043226">
    <property type="term" value="C:organelle"/>
    <property type="evidence" value="ECO:0007669"/>
    <property type="project" value="UniProtKB-ARBA"/>
</dbReference>
<dbReference type="GO" id="GO:0032153">
    <property type="term" value="C:cell division site"/>
    <property type="evidence" value="ECO:0007669"/>
    <property type="project" value="TreeGrafter"/>
</dbReference>
<feature type="region of interest" description="Disordered" evidence="4">
    <location>
        <begin position="314"/>
        <end position="376"/>
    </location>
</feature>
<dbReference type="InterPro" id="IPR027267">
    <property type="entry name" value="AH/BAR_dom_sf"/>
</dbReference>
<dbReference type="SMART" id="SM00055">
    <property type="entry name" value="FCH"/>
    <property type="match status" value="1"/>
</dbReference>
<dbReference type="PANTHER" id="PTHR23065">
    <property type="entry name" value="PROLINE-SERINE-THREONINE PHOSPHATASE INTERACTING PROTEIN 1"/>
    <property type="match status" value="1"/>
</dbReference>
<evidence type="ECO:0000256" key="2">
    <source>
        <dbReference type="ARBA" id="ARBA00022490"/>
    </source>
</evidence>
<feature type="region of interest" description="Disordered" evidence="4">
    <location>
        <begin position="412"/>
        <end position="462"/>
    </location>
</feature>
<accession>A0A8H7QXG9</accession>
<gene>
    <name evidence="6" type="ORF">INT46_001378</name>
</gene>
<dbReference type="EMBL" id="JAEPRC010000312">
    <property type="protein sequence ID" value="KAG2200584.1"/>
    <property type="molecule type" value="Genomic_DNA"/>
</dbReference>
<organism evidence="6 7">
    <name type="scientific">Mucor plumbeus</name>
    <dbReference type="NCBI Taxonomy" id="97098"/>
    <lineage>
        <taxon>Eukaryota</taxon>
        <taxon>Fungi</taxon>
        <taxon>Fungi incertae sedis</taxon>
        <taxon>Mucoromycota</taxon>
        <taxon>Mucoromycotina</taxon>
        <taxon>Mucoromycetes</taxon>
        <taxon>Mucorales</taxon>
        <taxon>Mucorineae</taxon>
        <taxon>Mucoraceae</taxon>
        <taxon>Mucor</taxon>
    </lineage>
</organism>